<dbReference type="AlphaFoldDB" id="A0A0N4VFC0"/>
<dbReference type="InterPro" id="IPR014748">
    <property type="entry name" value="Enoyl-CoA_hydra_C"/>
</dbReference>
<reference evidence="6 7" key="2">
    <citation type="submission" date="2018-10" db="EMBL/GenBank/DDBJ databases">
        <authorList>
            <consortium name="Pathogen Informatics"/>
        </authorList>
    </citation>
    <scope>NUCLEOTIDE SEQUENCE [LARGE SCALE GENOMIC DNA]</scope>
</reference>
<dbReference type="SUPFAM" id="SSF52096">
    <property type="entry name" value="ClpP/crotonase"/>
    <property type="match status" value="1"/>
</dbReference>
<dbReference type="STRING" id="51028.A0A0N4VFC0"/>
<accession>A0A0N4VFC0</accession>
<evidence type="ECO:0000256" key="4">
    <source>
        <dbReference type="ARBA" id="ARBA00023098"/>
    </source>
</evidence>
<dbReference type="Proteomes" id="UP000274131">
    <property type="component" value="Unassembled WGS sequence"/>
</dbReference>
<gene>
    <name evidence="6" type="ORF">EVEC_LOCUS8847</name>
</gene>
<dbReference type="EMBL" id="UXUI01009645">
    <property type="protein sequence ID" value="VDD94096.1"/>
    <property type="molecule type" value="Genomic_DNA"/>
</dbReference>
<dbReference type="UniPathway" id="UPA00659"/>
<protein>
    <submittedName>
        <fullName evidence="8">Delta(3,5)-Delta(2,4)-dienoyl-CoA isomerase, mitochondrial</fullName>
    </submittedName>
</protein>
<evidence type="ECO:0000256" key="5">
    <source>
        <dbReference type="ARBA" id="ARBA00023235"/>
    </source>
</evidence>
<dbReference type="PANTHER" id="PTHR43149:SF1">
    <property type="entry name" value="DELTA(3,5)-DELTA(2,4)-DIENOYL-COA ISOMERASE, MITOCHONDRIAL"/>
    <property type="match status" value="1"/>
</dbReference>
<dbReference type="InterPro" id="IPR001753">
    <property type="entry name" value="Enoyl-CoA_hydra/iso"/>
</dbReference>
<evidence type="ECO:0000256" key="1">
    <source>
        <dbReference type="ARBA" id="ARBA00005005"/>
    </source>
</evidence>
<evidence type="ECO:0000256" key="3">
    <source>
        <dbReference type="ARBA" id="ARBA00022832"/>
    </source>
</evidence>
<evidence type="ECO:0000313" key="7">
    <source>
        <dbReference type="Proteomes" id="UP000274131"/>
    </source>
</evidence>
<dbReference type="Gene3D" id="1.10.12.10">
    <property type="entry name" value="Lyase 2-enoyl-coa Hydratase, Chain A, domain 2"/>
    <property type="match status" value="1"/>
</dbReference>
<dbReference type="CDD" id="cd06558">
    <property type="entry name" value="crotonase-like"/>
    <property type="match status" value="1"/>
</dbReference>
<comment type="similarity">
    <text evidence="2">Belongs to the enoyl-CoA hydratase/isomerase family.</text>
</comment>
<name>A0A0N4VFC0_ENTVE</name>
<evidence type="ECO:0000313" key="6">
    <source>
        <dbReference type="EMBL" id="VDD94096.1"/>
    </source>
</evidence>
<comment type="pathway">
    <text evidence="1">Lipid metabolism; fatty acid beta-oxidation.</text>
</comment>
<sequence length="290" mass="31828">MSSTSKALLDEPQMPETSAIKVSQPKKNVYHVCFNRPKFKNAVNDEIWRELRLIFDYLSVCPDCRSIVLSGSENAFCSGLDVKTTLPQLLGVTEDSNLDIGRKALILRRLIKQCQESISSIENCQKPVIAAICGPCVGAGISIASATDIRYASDDAVFSVKEVDLGITADVGFLNRINKLVGNDSVVREWTYTGRQFDSAEALLFGFVSKVISRASCLDESLNLAATIAEKSPTTVIGAKLLLNIARDHTVTDSLEFIKSWNQAFLQSDDLKQAAAAMLSRTKPKFRDLQ</sequence>
<dbReference type="InterPro" id="IPR029045">
    <property type="entry name" value="ClpP/crotonase-like_dom_sf"/>
</dbReference>
<dbReference type="InterPro" id="IPR045002">
    <property type="entry name" value="Ech1-like"/>
</dbReference>
<keyword evidence="5" id="KW-0413">Isomerase</keyword>
<dbReference type="OrthoDB" id="14970at2759"/>
<dbReference type="Pfam" id="PF00378">
    <property type="entry name" value="ECH_1"/>
    <property type="match status" value="1"/>
</dbReference>
<evidence type="ECO:0000256" key="2">
    <source>
        <dbReference type="ARBA" id="ARBA00005254"/>
    </source>
</evidence>
<keyword evidence="3" id="KW-0276">Fatty acid metabolism</keyword>
<keyword evidence="7" id="KW-1185">Reference proteome</keyword>
<dbReference type="PANTHER" id="PTHR43149">
    <property type="entry name" value="ENOYL-COA HYDRATASE"/>
    <property type="match status" value="1"/>
</dbReference>
<dbReference type="WBParaSite" id="EVEC_0000943701-mRNA-1">
    <property type="protein sequence ID" value="EVEC_0000943701-mRNA-1"/>
    <property type="gene ID" value="EVEC_0000943701"/>
</dbReference>
<dbReference type="GO" id="GO:0006635">
    <property type="term" value="P:fatty acid beta-oxidation"/>
    <property type="evidence" value="ECO:0007669"/>
    <property type="project" value="UniProtKB-UniPathway"/>
</dbReference>
<organism evidence="8">
    <name type="scientific">Enterobius vermicularis</name>
    <name type="common">Human pinworm</name>
    <dbReference type="NCBI Taxonomy" id="51028"/>
    <lineage>
        <taxon>Eukaryota</taxon>
        <taxon>Metazoa</taxon>
        <taxon>Ecdysozoa</taxon>
        <taxon>Nematoda</taxon>
        <taxon>Chromadorea</taxon>
        <taxon>Rhabditida</taxon>
        <taxon>Spirurina</taxon>
        <taxon>Oxyuridomorpha</taxon>
        <taxon>Oxyuroidea</taxon>
        <taxon>Oxyuridae</taxon>
        <taxon>Enterobius</taxon>
    </lineage>
</organism>
<keyword evidence="4" id="KW-0443">Lipid metabolism</keyword>
<reference evidence="8" key="1">
    <citation type="submission" date="2017-02" db="UniProtKB">
        <authorList>
            <consortium name="WormBaseParasite"/>
        </authorList>
    </citation>
    <scope>IDENTIFICATION</scope>
</reference>
<dbReference type="Gene3D" id="3.90.226.10">
    <property type="entry name" value="2-enoyl-CoA Hydratase, Chain A, domain 1"/>
    <property type="match status" value="1"/>
</dbReference>
<dbReference type="FunFam" id="1.10.12.10:FF:000004">
    <property type="entry name" value="Delta3,5-delta2,4-dienoyl-CoA isomerase"/>
    <property type="match status" value="1"/>
</dbReference>
<proteinExistence type="inferred from homology"/>
<evidence type="ECO:0000313" key="8">
    <source>
        <dbReference type="WBParaSite" id="EVEC_0000943701-mRNA-1"/>
    </source>
</evidence>
<dbReference type="GO" id="GO:0051750">
    <property type="term" value="F:delta(3,5)-delta(2,4)-dienoyl-CoA isomerase activity"/>
    <property type="evidence" value="ECO:0007669"/>
    <property type="project" value="TreeGrafter"/>
</dbReference>
<dbReference type="GO" id="GO:0005739">
    <property type="term" value="C:mitochondrion"/>
    <property type="evidence" value="ECO:0007669"/>
    <property type="project" value="TreeGrafter"/>
</dbReference>